<dbReference type="EMBL" id="CP017834">
    <property type="protein sequence ID" value="APJ03011.1"/>
    <property type="molecule type" value="Genomic_DNA"/>
</dbReference>
<gene>
    <name evidence="2" type="ORF">AXG55_03405</name>
</gene>
<evidence type="ECO:0000313" key="2">
    <source>
        <dbReference type="EMBL" id="APJ03011.1"/>
    </source>
</evidence>
<name>A0A1L4CYH7_9BACT</name>
<protein>
    <submittedName>
        <fullName evidence="2">Uncharacterized protein</fullName>
    </submittedName>
</protein>
<evidence type="ECO:0000313" key="3">
    <source>
        <dbReference type="Proteomes" id="UP000184731"/>
    </source>
</evidence>
<dbReference type="STRING" id="1915309.AXG55_03405"/>
<accession>A0A1L4CYH7</accession>
<dbReference type="KEGG" id="saqi:AXG55_03405"/>
<keyword evidence="1" id="KW-0812">Transmembrane</keyword>
<organism evidence="2 3">
    <name type="scientific">Silvanigrella aquatica</name>
    <dbReference type="NCBI Taxonomy" id="1915309"/>
    <lineage>
        <taxon>Bacteria</taxon>
        <taxon>Pseudomonadati</taxon>
        <taxon>Bdellovibrionota</taxon>
        <taxon>Oligoflexia</taxon>
        <taxon>Silvanigrellales</taxon>
        <taxon>Silvanigrellaceae</taxon>
        <taxon>Silvanigrella</taxon>
    </lineage>
</organism>
<dbReference type="Proteomes" id="UP000184731">
    <property type="component" value="Chromosome"/>
</dbReference>
<keyword evidence="1" id="KW-0472">Membrane</keyword>
<proteinExistence type="predicted"/>
<evidence type="ECO:0000256" key="1">
    <source>
        <dbReference type="SAM" id="Phobius"/>
    </source>
</evidence>
<dbReference type="AlphaFoldDB" id="A0A1L4CYH7"/>
<keyword evidence="1" id="KW-1133">Transmembrane helix</keyword>
<reference evidence="2 3" key="1">
    <citation type="submission" date="2016-10" db="EMBL/GenBank/DDBJ databases">
        <title>Silvanigrella aquatica sp. nov., isolated from a freshwater lake located in the Black Forest, Germany, description of Silvanigrellaceae fam. nov., Silvanigrellales ord. nov., reclassification of the order Bdellovibrionales in the class Oligoflexia, reclassification of the families Bacteriovoracaceae and Halobacteriovoraceae in the new order Bacteriovoracales ord. nov., and reclassification of the family Pseudobacteriovoracaceae in the order Oligoflexiales.</title>
        <authorList>
            <person name="Hahn M.W."/>
            <person name="Schmidt J."/>
            <person name="Koll U."/>
            <person name="Rohde M."/>
            <person name="Verbag S."/>
            <person name="Pitt A."/>
            <person name="Nakai R."/>
            <person name="Naganuma T."/>
            <person name="Lang E."/>
        </authorList>
    </citation>
    <scope>NUCLEOTIDE SEQUENCE [LARGE SCALE GENOMIC DNA]</scope>
    <source>
        <strain evidence="2 3">MWH-Nonnen-W8red</strain>
    </source>
</reference>
<keyword evidence="3" id="KW-1185">Reference proteome</keyword>
<feature type="transmembrane region" description="Helical" evidence="1">
    <location>
        <begin position="6"/>
        <end position="25"/>
    </location>
</feature>
<sequence length="65" mass="7671">MATFLVVIPNTNNIYLVIEFFVWIVMQKLPIYKNMCNFSNLFESHFSIIESFFTESILIFGVSRL</sequence>